<evidence type="ECO:0000259" key="1">
    <source>
        <dbReference type="PROSITE" id="PS51186"/>
    </source>
</evidence>
<dbReference type="Proteomes" id="UP000034076">
    <property type="component" value="Unassembled WGS sequence"/>
</dbReference>
<proteinExistence type="predicted"/>
<dbReference type="SUPFAM" id="SSF55729">
    <property type="entry name" value="Acyl-CoA N-acyltransferases (Nat)"/>
    <property type="match status" value="1"/>
</dbReference>
<protein>
    <submittedName>
        <fullName evidence="2">Acetyltransferase</fullName>
        <ecNumber evidence="2">2.3.1.-</ecNumber>
    </submittedName>
</protein>
<dbReference type="InterPro" id="IPR016181">
    <property type="entry name" value="Acyl_CoA_acyltransferase"/>
</dbReference>
<keyword evidence="3" id="KW-1185">Reference proteome</keyword>
<dbReference type="STRING" id="270498.CHK_0880"/>
<dbReference type="EMBL" id="LAYJ01000068">
    <property type="protein sequence ID" value="KKI51713.1"/>
    <property type="molecule type" value="Genomic_DNA"/>
</dbReference>
<sequence>MVFELERWDEKYIDDVAEYANNPNIARNLRNAFPYPYTWEDAKEFVFSCMQNDERRQCARAIVVEGRAVGSIGVFLGSDVYEKSAELGYWLAEPFWGKGIMAEAVRRICGIVFDRYGIVRIFAEPFASNTGSRRVLEKAGFRLEGILEKSVFKCGKILDSCIYALLKEAR</sequence>
<dbReference type="EC" id="2.3.1.-" evidence="2"/>
<dbReference type="PANTHER" id="PTHR43328:SF1">
    <property type="entry name" value="N-ACETYLTRANSFERASE DOMAIN-CONTAINING PROTEIN"/>
    <property type="match status" value="1"/>
</dbReference>
<gene>
    <name evidence="2" type="ORF">CHK_0880</name>
</gene>
<evidence type="ECO:0000313" key="3">
    <source>
        <dbReference type="Proteomes" id="UP000034076"/>
    </source>
</evidence>
<dbReference type="PANTHER" id="PTHR43328">
    <property type="entry name" value="ACETYLTRANSFERASE-RELATED"/>
    <property type="match status" value="1"/>
</dbReference>
<dbReference type="OrthoDB" id="9785602at2"/>
<dbReference type="Pfam" id="PF13302">
    <property type="entry name" value="Acetyltransf_3"/>
    <property type="match status" value="1"/>
</dbReference>
<reference evidence="2 3" key="1">
    <citation type="submission" date="2015-04" db="EMBL/GenBank/DDBJ databases">
        <title>Draft genome sequence of bacteremic isolate Catabacter hongkongensis type strain HKU16T.</title>
        <authorList>
            <person name="Lau S.K."/>
            <person name="Teng J.L."/>
            <person name="Huang Y."/>
            <person name="Curreem S.O."/>
            <person name="Tsui S.K."/>
            <person name="Woo P.C."/>
        </authorList>
    </citation>
    <scope>NUCLEOTIDE SEQUENCE [LARGE SCALE GENOMIC DNA]</scope>
    <source>
        <strain evidence="2 3">HKU16</strain>
    </source>
</reference>
<dbReference type="AlphaFoldDB" id="A0A0M2NHR7"/>
<dbReference type="RefSeq" id="WP_046442787.1">
    <property type="nucleotide sequence ID" value="NZ_JAXDTA010000206.1"/>
</dbReference>
<feature type="domain" description="N-acetyltransferase" evidence="1">
    <location>
        <begin position="11"/>
        <end position="168"/>
    </location>
</feature>
<dbReference type="GO" id="GO:0016747">
    <property type="term" value="F:acyltransferase activity, transferring groups other than amino-acyl groups"/>
    <property type="evidence" value="ECO:0007669"/>
    <property type="project" value="InterPro"/>
</dbReference>
<keyword evidence="2" id="KW-0012">Acyltransferase</keyword>
<name>A0A0M2NHR7_9FIRM</name>
<dbReference type="Gene3D" id="3.40.630.30">
    <property type="match status" value="1"/>
</dbReference>
<organism evidence="2 3">
    <name type="scientific">Christensenella hongkongensis</name>
    <dbReference type="NCBI Taxonomy" id="270498"/>
    <lineage>
        <taxon>Bacteria</taxon>
        <taxon>Bacillati</taxon>
        <taxon>Bacillota</taxon>
        <taxon>Clostridia</taxon>
        <taxon>Christensenellales</taxon>
        <taxon>Christensenellaceae</taxon>
        <taxon>Christensenella</taxon>
    </lineage>
</organism>
<comment type="caution">
    <text evidence="2">The sequence shown here is derived from an EMBL/GenBank/DDBJ whole genome shotgun (WGS) entry which is preliminary data.</text>
</comment>
<dbReference type="PROSITE" id="PS51186">
    <property type="entry name" value="GNAT"/>
    <property type="match status" value="1"/>
</dbReference>
<keyword evidence="2" id="KW-0808">Transferase</keyword>
<dbReference type="PATRIC" id="fig|270498.16.peg.477"/>
<dbReference type="InterPro" id="IPR000182">
    <property type="entry name" value="GNAT_dom"/>
</dbReference>
<evidence type="ECO:0000313" key="2">
    <source>
        <dbReference type="EMBL" id="KKI51713.1"/>
    </source>
</evidence>
<accession>A0A0M2NHR7</accession>